<protein>
    <submittedName>
        <fullName evidence="2">Uncharacterized protein</fullName>
    </submittedName>
</protein>
<dbReference type="AlphaFoldDB" id="A0A812UAT7"/>
<feature type="region of interest" description="Disordered" evidence="1">
    <location>
        <begin position="1"/>
        <end position="96"/>
    </location>
</feature>
<dbReference type="Proteomes" id="UP000649617">
    <property type="component" value="Unassembled WGS sequence"/>
</dbReference>
<proteinExistence type="predicted"/>
<evidence type="ECO:0000313" key="2">
    <source>
        <dbReference type="EMBL" id="CAE7558583.1"/>
    </source>
</evidence>
<feature type="region of interest" description="Disordered" evidence="1">
    <location>
        <begin position="231"/>
        <end position="255"/>
    </location>
</feature>
<organism evidence="2 3">
    <name type="scientific">Symbiodinium pilosum</name>
    <name type="common">Dinoflagellate</name>
    <dbReference type="NCBI Taxonomy" id="2952"/>
    <lineage>
        <taxon>Eukaryota</taxon>
        <taxon>Sar</taxon>
        <taxon>Alveolata</taxon>
        <taxon>Dinophyceae</taxon>
        <taxon>Suessiales</taxon>
        <taxon>Symbiodiniaceae</taxon>
        <taxon>Symbiodinium</taxon>
    </lineage>
</organism>
<dbReference type="EMBL" id="CAJNIZ010035302">
    <property type="protein sequence ID" value="CAE7558583.1"/>
    <property type="molecule type" value="Genomic_DNA"/>
</dbReference>
<gene>
    <name evidence="2" type="ORF">SPIL2461_LOCUS14898</name>
</gene>
<keyword evidence="3" id="KW-1185">Reference proteome</keyword>
<name>A0A812UAT7_SYMPI</name>
<dbReference type="OrthoDB" id="415912at2759"/>
<reference evidence="2" key="1">
    <citation type="submission" date="2021-02" db="EMBL/GenBank/DDBJ databases">
        <authorList>
            <person name="Dougan E. K."/>
            <person name="Rhodes N."/>
            <person name="Thang M."/>
            <person name="Chan C."/>
        </authorList>
    </citation>
    <scope>NUCLEOTIDE SEQUENCE</scope>
</reference>
<evidence type="ECO:0000313" key="3">
    <source>
        <dbReference type="Proteomes" id="UP000649617"/>
    </source>
</evidence>
<comment type="caution">
    <text evidence="2">The sequence shown here is derived from an EMBL/GenBank/DDBJ whole genome shotgun (WGS) entry which is preliminary data.</text>
</comment>
<evidence type="ECO:0000256" key="1">
    <source>
        <dbReference type="SAM" id="MobiDB-lite"/>
    </source>
</evidence>
<sequence length="255" mass="27434">MTVETPDFQGSTFDGALPGRMPEADAGSSRQKPVQERSSSPGVPPSAARIPQSSEHRRPRAGSEDAQPVPAEVAPPSDPVSGRSRRRRESESSNFQREKMARFASKALALAAVVAVAMWTHTALKAFCGSFLSRPEGGSQTACKGWRLDKMEVGPTGIGQLVVAEGFFIGEKAMYEICNKQGRRYRMRPFAEERKTDGSVPGIFQLGPFKIHLEQAFRGGSGPFSLVSERPEGYSGNGGTAGWGEDIPTKGGYGR</sequence>
<feature type="compositionally biased region" description="Polar residues" evidence="1">
    <location>
        <begin position="28"/>
        <end position="41"/>
    </location>
</feature>
<accession>A0A812UAT7</accession>